<dbReference type="InterPro" id="IPR000326">
    <property type="entry name" value="PAP2/HPO"/>
</dbReference>
<keyword evidence="5 8" id="KW-1133">Transmembrane helix</keyword>
<evidence type="ECO:0000256" key="7">
    <source>
        <dbReference type="ARBA" id="ARBA00038324"/>
    </source>
</evidence>
<feature type="transmembrane region" description="Helical" evidence="8">
    <location>
        <begin position="208"/>
        <end position="229"/>
    </location>
</feature>
<comment type="caution">
    <text evidence="10">The sequence shown here is derived from an EMBL/GenBank/DDBJ whole genome shotgun (WGS) entry which is preliminary data.</text>
</comment>
<evidence type="ECO:0000313" key="10">
    <source>
        <dbReference type="EMBL" id="ORY85664.1"/>
    </source>
</evidence>
<dbReference type="GO" id="GO:0005789">
    <property type="term" value="C:endoplasmic reticulum membrane"/>
    <property type="evidence" value="ECO:0007669"/>
    <property type="project" value="UniProtKB-SubCell"/>
</dbReference>
<feature type="transmembrane region" description="Helical" evidence="8">
    <location>
        <begin position="282"/>
        <end position="304"/>
    </location>
</feature>
<name>A0A1Y2FQR6_PROLT</name>
<evidence type="ECO:0000256" key="5">
    <source>
        <dbReference type="ARBA" id="ARBA00022989"/>
    </source>
</evidence>
<keyword evidence="6 8" id="KW-0472">Membrane</keyword>
<accession>A0A1Y2FQR6</accession>
<dbReference type="PANTHER" id="PTHR14969:SF28">
    <property type="entry name" value="DIHYDROSPHINGOSINE 1-PHOSPHATE PHOSPHATASE LCB3-RELATED"/>
    <property type="match status" value="1"/>
</dbReference>
<keyword evidence="11" id="KW-1185">Reference proteome</keyword>
<protein>
    <submittedName>
        <fullName evidence="10">Phosphatidic acid phosphatase type 2/haloperoxidase</fullName>
    </submittedName>
</protein>
<dbReference type="OMA" id="ADDCPCY"/>
<sequence>KKAGLSAQNHYQQRLSSLRYSLRARLLPIIRAETPILARLQKKYRTNFLDIYFVYTANAGTHTAFLVFLPMIFWFGNVSFANAMVDTLAAGIFFSGFIKDFFCLPRPLSPPLHRINMSGSAALEYGFPSSHSTNACSVAFYAFAMLSQYEGSASSKLALQCFTALYTATIVFGRLYCGMHGFSDVIAGSILGFSIGWARWAATPIIERWISVPGTLGVFILLISIIILVRLHPEPADACPCFDDGVAFAGVVIGQYFGFWRYSADPYVNATGSYPGHLYMSSPGLSIAGGLLRVLLGVLFILAWRATMKPILFTILPPFYRYLSKAGFLYPRRDFASATKYKTVPEGVPDEVLPSMKELPTLVRNFRRPRTDSVGPQSAADLFEAVDVRDKQRRLSNDATMDYEGAKREDMRQMHGTIEKPRVRYDVEVVTKLVVYTGVGWIAI</sequence>
<keyword evidence="10" id="KW-0560">Oxidoreductase</keyword>
<evidence type="ECO:0000256" key="3">
    <source>
        <dbReference type="ARBA" id="ARBA00022801"/>
    </source>
</evidence>
<dbReference type="Gene3D" id="1.20.144.10">
    <property type="entry name" value="Phosphatidic acid phosphatase type 2/haloperoxidase"/>
    <property type="match status" value="1"/>
</dbReference>
<dbReference type="SMART" id="SM00014">
    <property type="entry name" value="acidPPc"/>
    <property type="match status" value="1"/>
</dbReference>
<feature type="transmembrane region" description="Helical" evidence="8">
    <location>
        <begin position="241"/>
        <end position="262"/>
    </location>
</feature>
<dbReference type="InterPro" id="IPR036938">
    <property type="entry name" value="PAP2/HPO_sf"/>
</dbReference>
<proteinExistence type="inferred from homology"/>
<feature type="non-terminal residue" evidence="10">
    <location>
        <position position="1"/>
    </location>
</feature>
<evidence type="ECO:0000313" key="11">
    <source>
        <dbReference type="Proteomes" id="UP000193685"/>
    </source>
</evidence>
<dbReference type="STRING" id="56484.A0A1Y2FQR6"/>
<keyword evidence="3" id="KW-0378">Hydrolase</keyword>
<gene>
    <name evidence="10" type="ORF">BCR37DRAFT_341383</name>
</gene>
<dbReference type="Proteomes" id="UP000193685">
    <property type="component" value="Unassembled WGS sequence"/>
</dbReference>
<comment type="subcellular location">
    <subcellularLocation>
        <location evidence="1">Endoplasmic reticulum membrane</location>
        <topology evidence="1">Multi-pass membrane protein</topology>
    </subcellularLocation>
</comment>
<evidence type="ECO:0000256" key="2">
    <source>
        <dbReference type="ARBA" id="ARBA00022692"/>
    </source>
</evidence>
<keyword evidence="2 8" id="KW-0812">Transmembrane</keyword>
<keyword evidence="10" id="KW-0575">Peroxidase</keyword>
<feature type="domain" description="Phosphatidic acid phosphatase type 2/haloperoxidase" evidence="9">
    <location>
        <begin position="78"/>
        <end position="200"/>
    </location>
</feature>
<evidence type="ECO:0000256" key="8">
    <source>
        <dbReference type="SAM" id="Phobius"/>
    </source>
</evidence>
<dbReference type="RefSeq" id="XP_040727146.1">
    <property type="nucleotide sequence ID" value="XM_040867397.1"/>
</dbReference>
<dbReference type="SUPFAM" id="SSF48317">
    <property type="entry name" value="Acid phosphatase/Vanadium-dependent haloperoxidase"/>
    <property type="match status" value="1"/>
</dbReference>
<dbReference type="AlphaFoldDB" id="A0A1Y2FQR6"/>
<feature type="transmembrane region" description="Helical" evidence="8">
    <location>
        <begin position="52"/>
        <end position="75"/>
    </location>
</feature>
<reference evidence="10 11" key="1">
    <citation type="submission" date="2016-07" db="EMBL/GenBank/DDBJ databases">
        <title>Pervasive Adenine N6-methylation of Active Genes in Fungi.</title>
        <authorList>
            <consortium name="DOE Joint Genome Institute"/>
            <person name="Mondo S.J."/>
            <person name="Dannebaum R.O."/>
            <person name="Kuo R.C."/>
            <person name="Labutti K."/>
            <person name="Haridas S."/>
            <person name="Kuo A."/>
            <person name="Salamov A."/>
            <person name="Ahrendt S.R."/>
            <person name="Lipzen A."/>
            <person name="Sullivan W."/>
            <person name="Andreopoulos W.B."/>
            <person name="Clum A."/>
            <person name="Lindquist E."/>
            <person name="Daum C."/>
            <person name="Ramamoorthy G.K."/>
            <person name="Gryganskyi A."/>
            <person name="Culley D."/>
            <person name="Magnuson J.K."/>
            <person name="James T.Y."/>
            <person name="O'Malley M.A."/>
            <person name="Stajich J.E."/>
            <person name="Spatafora J.W."/>
            <person name="Visel A."/>
            <person name="Grigoriev I.V."/>
        </authorList>
    </citation>
    <scope>NUCLEOTIDE SEQUENCE [LARGE SCALE GENOMIC DNA]</scope>
    <source>
        <strain evidence="10 11">12-1054</strain>
    </source>
</reference>
<dbReference type="EMBL" id="MCFI01000004">
    <property type="protein sequence ID" value="ORY85664.1"/>
    <property type="molecule type" value="Genomic_DNA"/>
</dbReference>
<dbReference type="OrthoDB" id="301434at2759"/>
<dbReference type="GO" id="GO:0042392">
    <property type="term" value="F:sphingosine-1-phosphate phosphatase activity"/>
    <property type="evidence" value="ECO:0007669"/>
    <property type="project" value="TreeGrafter"/>
</dbReference>
<evidence type="ECO:0000256" key="1">
    <source>
        <dbReference type="ARBA" id="ARBA00004477"/>
    </source>
</evidence>
<dbReference type="Pfam" id="PF01569">
    <property type="entry name" value="PAP2"/>
    <property type="match status" value="1"/>
</dbReference>
<dbReference type="GO" id="GO:0004601">
    <property type="term" value="F:peroxidase activity"/>
    <property type="evidence" value="ECO:0007669"/>
    <property type="project" value="UniProtKB-KW"/>
</dbReference>
<feature type="non-terminal residue" evidence="10">
    <location>
        <position position="444"/>
    </location>
</feature>
<organism evidence="10 11">
    <name type="scientific">Protomyces lactucae-debilis</name>
    <dbReference type="NCBI Taxonomy" id="2754530"/>
    <lineage>
        <taxon>Eukaryota</taxon>
        <taxon>Fungi</taxon>
        <taxon>Dikarya</taxon>
        <taxon>Ascomycota</taxon>
        <taxon>Taphrinomycotina</taxon>
        <taxon>Taphrinomycetes</taxon>
        <taxon>Taphrinales</taxon>
        <taxon>Protomycetaceae</taxon>
        <taxon>Protomyces</taxon>
    </lineage>
</organism>
<evidence type="ECO:0000256" key="4">
    <source>
        <dbReference type="ARBA" id="ARBA00022824"/>
    </source>
</evidence>
<dbReference type="CDD" id="cd03388">
    <property type="entry name" value="PAP2_SPPase1"/>
    <property type="match status" value="1"/>
</dbReference>
<comment type="similarity">
    <text evidence="7">Belongs to the type 2 lipid phosphate phosphatase family.</text>
</comment>
<keyword evidence="4" id="KW-0256">Endoplasmic reticulum</keyword>
<evidence type="ECO:0000256" key="6">
    <source>
        <dbReference type="ARBA" id="ARBA00023136"/>
    </source>
</evidence>
<dbReference type="PANTHER" id="PTHR14969">
    <property type="entry name" value="SPHINGOSINE-1-PHOSPHATE PHOSPHOHYDROLASE"/>
    <property type="match status" value="1"/>
</dbReference>
<evidence type="ECO:0000259" key="9">
    <source>
        <dbReference type="SMART" id="SM00014"/>
    </source>
</evidence>
<dbReference type="GeneID" id="63783996"/>